<organism evidence="1 2">
    <name type="scientific">Paraburkholderia terricola</name>
    <dbReference type="NCBI Taxonomy" id="169427"/>
    <lineage>
        <taxon>Bacteria</taxon>
        <taxon>Pseudomonadati</taxon>
        <taxon>Pseudomonadota</taxon>
        <taxon>Betaproteobacteria</taxon>
        <taxon>Burkholderiales</taxon>
        <taxon>Burkholderiaceae</taxon>
        <taxon>Paraburkholderia</taxon>
    </lineage>
</organism>
<protein>
    <submittedName>
        <fullName evidence="1">Uncharacterized protein</fullName>
    </submittedName>
</protein>
<keyword evidence="2" id="KW-1185">Reference proteome</keyword>
<reference evidence="1 2" key="1">
    <citation type="submission" date="2023-07" db="EMBL/GenBank/DDBJ databases">
        <title>Sorghum-associated microbial communities from plants grown in Nebraska, USA.</title>
        <authorList>
            <person name="Schachtman D."/>
        </authorList>
    </citation>
    <scope>NUCLEOTIDE SEQUENCE [LARGE SCALE GENOMIC DNA]</scope>
    <source>
        <strain evidence="1 2">DS1316</strain>
    </source>
</reference>
<gene>
    <name evidence="1" type="ORF">J2804_003149</name>
</gene>
<evidence type="ECO:0000313" key="1">
    <source>
        <dbReference type="EMBL" id="MDR6409744.1"/>
    </source>
</evidence>
<name>A0ABU1LSQ7_9BURK</name>
<comment type="caution">
    <text evidence="1">The sequence shown here is derived from an EMBL/GenBank/DDBJ whole genome shotgun (WGS) entry which is preliminary data.</text>
</comment>
<accession>A0ABU1LSQ7</accession>
<proteinExistence type="predicted"/>
<sequence length="31" mass="3512">MARFQTNLIDSYLSGRVPQNFLSITGSILIR</sequence>
<dbReference type="Proteomes" id="UP001264340">
    <property type="component" value="Unassembled WGS sequence"/>
</dbReference>
<evidence type="ECO:0000313" key="2">
    <source>
        <dbReference type="Proteomes" id="UP001264340"/>
    </source>
</evidence>
<dbReference type="EMBL" id="JAVDRP010000005">
    <property type="protein sequence ID" value="MDR6409744.1"/>
    <property type="molecule type" value="Genomic_DNA"/>
</dbReference>